<dbReference type="Proteomes" id="UP000714420">
    <property type="component" value="Unassembled WGS sequence"/>
</dbReference>
<evidence type="ECO:0000256" key="4">
    <source>
        <dbReference type="ARBA" id="ARBA00022452"/>
    </source>
</evidence>
<evidence type="ECO:0000256" key="7">
    <source>
        <dbReference type="ARBA" id="ARBA00023237"/>
    </source>
</evidence>
<dbReference type="InterPro" id="IPR003423">
    <property type="entry name" value="OMP_efflux"/>
</dbReference>
<name>A0ABX2AQ13_9BACT</name>
<dbReference type="PANTHER" id="PTHR30026:SF20">
    <property type="entry name" value="OUTER MEMBRANE PROTEIN TOLC"/>
    <property type="match status" value="1"/>
</dbReference>
<reference evidence="8 9" key="1">
    <citation type="submission" date="2020-05" db="EMBL/GenBank/DDBJ databases">
        <title>Distinct polysaccharide utilization as determinants for interspecies competition between intestinal Prevotella spp.</title>
        <authorList>
            <person name="Galvez E.J.C."/>
            <person name="Iljazovic A."/>
            <person name="Strowig T."/>
        </authorList>
    </citation>
    <scope>NUCLEOTIDE SEQUENCE [LARGE SCALE GENOMIC DNA]</scope>
    <source>
        <strain evidence="8 9">PMUR</strain>
    </source>
</reference>
<comment type="subcellular location">
    <subcellularLocation>
        <location evidence="1">Cell outer membrane</location>
    </subcellularLocation>
</comment>
<comment type="caution">
    <text evidence="8">The sequence shown here is derived from an EMBL/GenBank/DDBJ whole genome shotgun (WGS) entry which is preliminary data.</text>
</comment>
<proteinExistence type="inferred from homology"/>
<evidence type="ECO:0000313" key="8">
    <source>
        <dbReference type="EMBL" id="NPD92294.1"/>
    </source>
</evidence>
<keyword evidence="5" id="KW-0812">Transmembrane</keyword>
<keyword evidence="9" id="KW-1185">Reference proteome</keyword>
<sequence length="426" mass="47411">MLLLSQAVWGQQQLALSVEQCRELALAGDEKIKKANNDYLQSELDKAIAFTNYLPKLDGMALGGTLTPGLDMMGMKLEMQGVYMAGINLTQPVFMGGKIIAANRLAKIGRDCAKESFRKIRAEVIAEAEKSYWTLIAVRSKVNMLYAYQSLMDSLYAQIHTGLEAGMCTEAELLRIEAKRSEISYQLQAAKSGANLCRLALCNVIGCSFDTEIIPSDTIITITSPATLSEGIEQRPEYHLLENQIRAYEQQIKIARSELLPKVGLSASYMYHGGIDLSGAMPDGQGGYLPFKHEIKDGNWGVFLSVSVPLFHWGENQKKVKKAKLDLNNSQLDFQKNIKLMTLEIHQAIQNVNDSYTLVQTATTGQRQADENLRVMTSRYGNGLCTLTDLLEAQSTWQQAQSNMIEAKAQYKIHQVEYLKVSGVLY</sequence>
<organism evidence="8 9">
    <name type="scientific">Xylanibacter muris</name>
    <dbReference type="NCBI Taxonomy" id="2736290"/>
    <lineage>
        <taxon>Bacteria</taxon>
        <taxon>Pseudomonadati</taxon>
        <taxon>Bacteroidota</taxon>
        <taxon>Bacteroidia</taxon>
        <taxon>Bacteroidales</taxon>
        <taxon>Prevotellaceae</taxon>
        <taxon>Xylanibacter</taxon>
    </lineage>
</organism>
<dbReference type="PANTHER" id="PTHR30026">
    <property type="entry name" value="OUTER MEMBRANE PROTEIN TOLC"/>
    <property type="match status" value="1"/>
</dbReference>
<keyword evidence="7" id="KW-0998">Cell outer membrane</keyword>
<evidence type="ECO:0000256" key="6">
    <source>
        <dbReference type="ARBA" id="ARBA00023136"/>
    </source>
</evidence>
<keyword evidence="4" id="KW-1134">Transmembrane beta strand</keyword>
<dbReference type="Gene3D" id="1.20.1600.10">
    <property type="entry name" value="Outer membrane efflux proteins (OEP)"/>
    <property type="match status" value="1"/>
</dbReference>
<gene>
    <name evidence="8" type="ORF">HPS56_08035</name>
</gene>
<evidence type="ECO:0000313" key="9">
    <source>
        <dbReference type="Proteomes" id="UP000714420"/>
    </source>
</evidence>
<evidence type="ECO:0000256" key="3">
    <source>
        <dbReference type="ARBA" id="ARBA00022448"/>
    </source>
</evidence>
<evidence type="ECO:0000256" key="5">
    <source>
        <dbReference type="ARBA" id="ARBA00022692"/>
    </source>
</evidence>
<dbReference type="EMBL" id="JABKKF010000006">
    <property type="protein sequence ID" value="NPD92294.1"/>
    <property type="molecule type" value="Genomic_DNA"/>
</dbReference>
<keyword evidence="3" id="KW-0813">Transport</keyword>
<dbReference type="InterPro" id="IPR051906">
    <property type="entry name" value="TolC-like"/>
</dbReference>
<comment type="similarity">
    <text evidence="2">Belongs to the outer membrane factor (OMF) (TC 1.B.17) family.</text>
</comment>
<dbReference type="SUPFAM" id="SSF56954">
    <property type="entry name" value="Outer membrane efflux proteins (OEP)"/>
    <property type="match status" value="1"/>
</dbReference>
<evidence type="ECO:0000256" key="1">
    <source>
        <dbReference type="ARBA" id="ARBA00004442"/>
    </source>
</evidence>
<keyword evidence="6" id="KW-0472">Membrane</keyword>
<evidence type="ECO:0000256" key="2">
    <source>
        <dbReference type="ARBA" id="ARBA00007613"/>
    </source>
</evidence>
<protein>
    <submittedName>
        <fullName evidence="8">TolC family protein</fullName>
    </submittedName>
</protein>
<dbReference type="Pfam" id="PF02321">
    <property type="entry name" value="OEP"/>
    <property type="match status" value="2"/>
</dbReference>
<accession>A0ABX2AQ13</accession>